<feature type="domain" description="Response regulatory" evidence="4">
    <location>
        <begin position="6"/>
        <end position="119"/>
    </location>
</feature>
<comment type="caution">
    <text evidence="6">The sequence shown here is derived from an EMBL/GenBank/DDBJ whole genome shotgun (WGS) entry which is preliminary data.</text>
</comment>
<feature type="modified residue" description="4-aspartylphosphate" evidence="2">
    <location>
        <position position="55"/>
    </location>
</feature>
<evidence type="ECO:0000313" key="6">
    <source>
        <dbReference type="EMBL" id="RZT90350.1"/>
    </source>
</evidence>
<dbReference type="InterPro" id="IPR011006">
    <property type="entry name" value="CheY-like_superfamily"/>
</dbReference>
<evidence type="ECO:0000259" key="4">
    <source>
        <dbReference type="PROSITE" id="PS50110"/>
    </source>
</evidence>
<keyword evidence="7" id="KW-1185">Reference proteome</keyword>
<accession>A0ABY0IRX5</accession>
<evidence type="ECO:0000256" key="1">
    <source>
        <dbReference type="ARBA" id="ARBA00023125"/>
    </source>
</evidence>
<dbReference type="Gene3D" id="1.10.10.10">
    <property type="entry name" value="Winged helix-like DNA-binding domain superfamily/Winged helix DNA-binding domain"/>
    <property type="match status" value="1"/>
</dbReference>
<evidence type="ECO:0000259" key="5">
    <source>
        <dbReference type="PROSITE" id="PS51755"/>
    </source>
</evidence>
<dbReference type="EMBL" id="SHKM01000001">
    <property type="protein sequence ID" value="RZT90350.1"/>
    <property type="molecule type" value="Genomic_DNA"/>
</dbReference>
<dbReference type="SMART" id="SM00448">
    <property type="entry name" value="REC"/>
    <property type="match status" value="1"/>
</dbReference>
<dbReference type="Pfam" id="PF00486">
    <property type="entry name" value="Trans_reg_C"/>
    <property type="match status" value="1"/>
</dbReference>
<proteinExistence type="predicted"/>
<dbReference type="SUPFAM" id="SSF46894">
    <property type="entry name" value="C-terminal effector domain of the bipartite response regulators"/>
    <property type="match status" value="1"/>
</dbReference>
<dbReference type="SUPFAM" id="SSF52172">
    <property type="entry name" value="CheY-like"/>
    <property type="match status" value="1"/>
</dbReference>
<dbReference type="SMART" id="SM00862">
    <property type="entry name" value="Trans_reg_C"/>
    <property type="match status" value="1"/>
</dbReference>
<organism evidence="6 7">
    <name type="scientific">Azospira oryzae</name>
    <dbReference type="NCBI Taxonomy" id="146939"/>
    <lineage>
        <taxon>Bacteria</taxon>
        <taxon>Pseudomonadati</taxon>
        <taxon>Pseudomonadota</taxon>
        <taxon>Betaproteobacteria</taxon>
        <taxon>Rhodocyclales</taxon>
        <taxon>Rhodocyclaceae</taxon>
        <taxon>Azospira</taxon>
    </lineage>
</organism>
<reference evidence="6 7" key="1">
    <citation type="submission" date="2019-02" db="EMBL/GenBank/DDBJ databases">
        <title>Genomic Encyclopedia of Type Strains, Phase IV (KMG-IV): sequencing the most valuable type-strain genomes for metagenomic binning, comparative biology and taxonomic classification.</title>
        <authorList>
            <person name="Goeker M."/>
        </authorList>
    </citation>
    <scope>NUCLEOTIDE SEQUENCE [LARGE SCALE GENOMIC DNA]</scope>
    <source>
        <strain evidence="6 7">DSM 21223</strain>
    </source>
</reference>
<evidence type="ECO:0000256" key="3">
    <source>
        <dbReference type="PROSITE-ProRule" id="PRU01091"/>
    </source>
</evidence>
<dbReference type="Gene3D" id="6.10.250.690">
    <property type="match status" value="1"/>
</dbReference>
<dbReference type="PROSITE" id="PS50110">
    <property type="entry name" value="RESPONSE_REGULATORY"/>
    <property type="match status" value="1"/>
</dbReference>
<sequence>MNASETILVVEDDGSIREFVVSVLESEGYAVSEAGSARHGMVQAGALKPSLLILDLGLPDLDGLDFLRDFRAWSAAPVLVLSARTQESQKVAALDAGADDYLTKPFGVPELLARVRALLRRGPAATGEGSPLIEFGEVRIDCAGRRVEKGGELLHLSQIEYRLLLALAGNPGRVLTHRQLLTQVWGGKAAENNQYLRVYVGHLRQKIEADPAKPRHILTEIGVGYRFLP</sequence>
<gene>
    <name evidence="6" type="ORF">EV678_1164</name>
</gene>
<dbReference type="PROSITE" id="PS51755">
    <property type="entry name" value="OMPR_PHOB"/>
    <property type="match status" value="1"/>
</dbReference>
<name>A0ABY0IRX5_9RHOO</name>
<dbReference type="RefSeq" id="WP_014238163.1">
    <property type="nucleotide sequence ID" value="NZ_SHKM01000001.1"/>
</dbReference>
<dbReference type="Proteomes" id="UP000292136">
    <property type="component" value="Unassembled WGS sequence"/>
</dbReference>
<evidence type="ECO:0000256" key="2">
    <source>
        <dbReference type="PROSITE-ProRule" id="PRU00169"/>
    </source>
</evidence>
<dbReference type="InterPro" id="IPR036388">
    <property type="entry name" value="WH-like_DNA-bd_sf"/>
</dbReference>
<dbReference type="InterPro" id="IPR001867">
    <property type="entry name" value="OmpR/PhoB-type_DNA-bd"/>
</dbReference>
<protein>
    <submittedName>
        <fullName evidence="6">Two-component system KDP operon response regulator KdpE</fullName>
    </submittedName>
</protein>
<dbReference type="PANTHER" id="PTHR48111:SF50">
    <property type="entry name" value="KDP OPERON TRANSCRIPTIONAL REGULATORY PROTEIN KDPE"/>
    <property type="match status" value="1"/>
</dbReference>
<dbReference type="Gene3D" id="3.40.50.2300">
    <property type="match status" value="1"/>
</dbReference>
<keyword evidence="1 3" id="KW-0238">DNA-binding</keyword>
<dbReference type="PANTHER" id="PTHR48111">
    <property type="entry name" value="REGULATOR OF RPOS"/>
    <property type="match status" value="1"/>
</dbReference>
<dbReference type="InterPro" id="IPR016032">
    <property type="entry name" value="Sig_transdc_resp-reg_C-effctor"/>
</dbReference>
<dbReference type="CDD" id="cd17620">
    <property type="entry name" value="REC_OmpR_KdpE-like"/>
    <property type="match status" value="1"/>
</dbReference>
<feature type="DNA-binding region" description="OmpR/PhoB-type" evidence="3">
    <location>
        <begin position="130"/>
        <end position="229"/>
    </location>
</feature>
<dbReference type="InterPro" id="IPR039420">
    <property type="entry name" value="WalR-like"/>
</dbReference>
<evidence type="ECO:0000313" key="7">
    <source>
        <dbReference type="Proteomes" id="UP000292136"/>
    </source>
</evidence>
<keyword evidence="2" id="KW-0597">Phosphoprotein</keyword>
<feature type="domain" description="OmpR/PhoB-type" evidence="5">
    <location>
        <begin position="130"/>
        <end position="229"/>
    </location>
</feature>
<dbReference type="Pfam" id="PF00072">
    <property type="entry name" value="Response_reg"/>
    <property type="match status" value="1"/>
</dbReference>
<dbReference type="InterPro" id="IPR001789">
    <property type="entry name" value="Sig_transdc_resp-reg_receiver"/>
</dbReference>
<dbReference type="CDD" id="cd00383">
    <property type="entry name" value="trans_reg_C"/>
    <property type="match status" value="1"/>
</dbReference>